<dbReference type="Gene3D" id="1.10.10.10">
    <property type="entry name" value="Winged helix-like DNA-binding domain superfamily/Winged helix DNA-binding domain"/>
    <property type="match status" value="1"/>
</dbReference>
<dbReference type="GO" id="GO:0043531">
    <property type="term" value="F:ADP binding"/>
    <property type="evidence" value="ECO:0007669"/>
    <property type="project" value="InterPro"/>
</dbReference>
<dbReference type="InterPro" id="IPR036388">
    <property type="entry name" value="WH-like_DNA-bd_sf"/>
</dbReference>
<feature type="domain" description="Disease resistance protein winged helix" evidence="8">
    <location>
        <begin position="169"/>
        <end position="219"/>
    </location>
</feature>
<comment type="caution">
    <text evidence="9">The sequence shown here is derived from an EMBL/GenBank/DDBJ whole genome shotgun (WGS) entry which is preliminary data.</text>
</comment>
<evidence type="ECO:0000313" key="9">
    <source>
        <dbReference type="EMBL" id="KAL0428422.1"/>
    </source>
</evidence>
<dbReference type="Pfam" id="PF23559">
    <property type="entry name" value="WHD_DRP"/>
    <property type="match status" value="1"/>
</dbReference>
<keyword evidence="3" id="KW-0677">Repeat</keyword>
<reference evidence="9" key="2">
    <citation type="journal article" date="2024" name="Plant">
        <title>Genomic evolution and insights into agronomic trait innovations of Sesamum species.</title>
        <authorList>
            <person name="Miao H."/>
            <person name="Wang L."/>
            <person name="Qu L."/>
            <person name="Liu H."/>
            <person name="Sun Y."/>
            <person name="Le M."/>
            <person name="Wang Q."/>
            <person name="Wei S."/>
            <person name="Zheng Y."/>
            <person name="Lin W."/>
            <person name="Duan Y."/>
            <person name="Cao H."/>
            <person name="Xiong S."/>
            <person name="Wang X."/>
            <person name="Wei L."/>
            <person name="Li C."/>
            <person name="Ma Q."/>
            <person name="Ju M."/>
            <person name="Zhao R."/>
            <person name="Li G."/>
            <person name="Mu C."/>
            <person name="Tian Q."/>
            <person name="Mei H."/>
            <person name="Zhang T."/>
            <person name="Gao T."/>
            <person name="Zhang H."/>
        </authorList>
    </citation>
    <scope>NUCLEOTIDE SEQUENCE</scope>
    <source>
        <strain evidence="9">KEN1</strain>
    </source>
</reference>
<dbReference type="InterPro" id="IPR044974">
    <property type="entry name" value="Disease_R_plants"/>
</dbReference>
<dbReference type="InterPro" id="IPR027417">
    <property type="entry name" value="P-loop_NTPase"/>
</dbReference>
<reference evidence="9" key="1">
    <citation type="submission" date="2020-06" db="EMBL/GenBank/DDBJ databases">
        <authorList>
            <person name="Li T."/>
            <person name="Hu X."/>
            <person name="Zhang T."/>
            <person name="Song X."/>
            <person name="Zhang H."/>
            <person name="Dai N."/>
            <person name="Sheng W."/>
            <person name="Hou X."/>
            <person name="Wei L."/>
        </authorList>
    </citation>
    <scope>NUCLEOTIDE SEQUENCE</scope>
    <source>
        <strain evidence="9">KEN1</strain>
        <tissue evidence="9">Leaf</tissue>
    </source>
</reference>
<dbReference type="SUPFAM" id="SSF52540">
    <property type="entry name" value="P-loop containing nucleoside triphosphate hydrolases"/>
    <property type="match status" value="1"/>
</dbReference>
<dbReference type="GO" id="GO:0098542">
    <property type="term" value="P:defense response to other organism"/>
    <property type="evidence" value="ECO:0007669"/>
    <property type="project" value="TreeGrafter"/>
</dbReference>
<keyword evidence="2" id="KW-0433">Leucine-rich repeat</keyword>
<dbReference type="Pfam" id="PF00931">
    <property type="entry name" value="NB-ARC"/>
    <property type="match status" value="1"/>
</dbReference>
<protein>
    <submittedName>
        <fullName evidence="9">Disease resistance RPP13-like protein 1</fullName>
    </submittedName>
</protein>
<evidence type="ECO:0000259" key="8">
    <source>
        <dbReference type="Pfam" id="PF23559"/>
    </source>
</evidence>
<evidence type="ECO:0000259" key="7">
    <source>
        <dbReference type="Pfam" id="PF00931"/>
    </source>
</evidence>
<dbReference type="PANTHER" id="PTHR23155:SF1205">
    <property type="entry name" value="DISEASE RESISTANCE PROTEIN RPM1"/>
    <property type="match status" value="1"/>
</dbReference>
<keyword evidence="6" id="KW-0067">ATP-binding</keyword>
<evidence type="ECO:0000256" key="2">
    <source>
        <dbReference type="ARBA" id="ARBA00022614"/>
    </source>
</evidence>
<sequence>MNFSTPRGHDNLAHSSLIGMFSVHFLEWSNWDVLCSLFRFGSKGSKIIVTTRSTKVSSIVSCSKAYKLEYLSDDDCWKLIEQRTLACMQTNQNLEPINRQIAKKMQSLPLVAVTLGCVLRCKSTEEEWHSILESELWDMPQTENVFPILMLSYVHLPAHSRRRFAYCSIFPQNHEFEVEELILLWMAEGFIQPECARRLEGLGADYFHDLYSRSFFQQYNYRTL</sequence>
<evidence type="ECO:0000256" key="6">
    <source>
        <dbReference type="ARBA" id="ARBA00022840"/>
    </source>
</evidence>
<dbReference type="EMBL" id="JACGWN010000010">
    <property type="protein sequence ID" value="KAL0428422.1"/>
    <property type="molecule type" value="Genomic_DNA"/>
</dbReference>
<dbReference type="PANTHER" id="PTHR23155">
    <property type="entry name" value="DISEASE RESISTANCE PROTEIN RP"/>
    <property type="match status" value="1"/>
</dbReference>
<dbReference type="InterPro" id="IPR042197">
    <property type="entry name" value="Apaf_helical"/>
</dbReference>
<feature type="domain" description="NB-ARC" evidence="7">
    <location>
        <begin position="29"/>
        <end position="83"/>
    </location>
</feature>
<proteinExistence type="inferred from homology"/>
<evidence type="ECO:0000256" key="1">
    <source>
        <dbReference type="ARBA" id="ARBA00008894"/>
    </source>
</evidence>
<name>A0AAW2VGW3_9LAMI</name>
<keyword evidence="5" id="KW-0611">Plant defense</keyword>
<evidence type="ECO:0000256" key="5">
    <source>
        <dbReference type="ARBA" id="ARBA00022821"/>
    </source>
</evidence>
<comment type="similarity">
    <text evidence="1">Belongs to the disease resistance NB-LRR family.</text>
</comment>
<gene>
    <name evidence="9" type="ORF">Slati_3017000</name>
</gene>
<dbReference type="InterPro" id="IPR058922">
    <property type="entry name" value="WHD_DRP"/>
</dbReference>
<organism evidence="9">
    <name type="scientific">Sesamum latifolium</name>
    <dbReference type="NCBI Taxonomy" id="2727402"/>
    <lineage>
        <taxon>Eukaryota</taxon>
        <taxon>Viridiplantae</taxon>
        <taxon>Streptophyta</taxon>
        <taxon>Embryophyta</taxon>
        <taxon>Tracheophyta</taxon>
        <taxon>Spermatophyta</taxon>
        <taxon>Magnoliopsida</taxon>
        <taxon>eudicotyledons</taxon>
        <taxon>Gunneridae</taxon>
        <taxon>Pentapetalae</taxon>
        <taxon>asterids</taxon>
        <taxon>lamiids</taxon>
        <taxon>Lamiales</taxon>
        <taxon>Pedaliaceae</taxon>
        <taxon>Sesamum</taxon>
    </lineage>
</organism>
<evidence type="ECO:0000256" key="4">
    <source>
        <dbReference type="ARBA" id="ARBA00022741"/>
    </source>
</evidence>
<keyword evidence="4" id="KW-0547">Nucleotide-binding</keyword>
<accession>A0AAW2VGW3</accession>
<dbReference type="InterPro" id="IPR002182">
    <property type="entry name" value="NB-ARC"/>
</dbReference>
<evidence type="ECO:0000256" key="3">
    <source>
        <dbReference type="ARBA" id="ARBA00022737"/>
    </source>
</evidence>
<dbReference type="Gene3D" id="1.10.8.430">
    <property type="entry name" value="Helical domain of apoptotic protease-activating factors"/>
    <property type="match status" value="1"/>
</dbReference>
<dbReference type="AlphaFoldDB" id="A0AAW2VGW3"/>